<dbReference type="InterPro" id="IPR023401">
    <property type="entry name" value="ODC_N"/>
</dbReference>
<dbReference type="EC" id="4.3.1.12" evidence="1"/>
<accession>A0A841FCW9</accession>
<proteinExistence type="predicted"/>
<dbReference type="EMBL" id="JACHGT010000006">
    <property type="protein sequence ID" value="MBB6035131.1"/>
    <property type="molecule type" value="Genomic_DNA"/>
</dbReference>
<evidence type="ECO:0000313" key="2">
    <source>
        <dbReference type="Proteomes" id="UP000548476"/>
    </source>
</evidence>
<dbReference type="InterPro" id="IPR036291">
    <property type="entry name" value="NAD(P)-bd_dom_sf"/>
</dbReference>
<dbReference type="Pfam" id="PF02423">
    <property type="entry name" value="OCD_Mu_crystall"/>
    <property type="match status" value="1"/>
</dbReference>
<dbReference type="GO" id="GO:0008473">
    <property type="term" value="F:ornithine cyclodeaminase activity"/>
    <property type="evidence" value="ECO:0007669"/>
    <property type="project" value="UniProtKB-EC"/>
</dbReference>
<protein>
    <submittedName>
        <fullName evidence="1">Ornithine cyclodeaminase</fullName>
        <ecNumber evidence="1">4.3.1.12</ecNumber>
    </submittedName>
</protein>
<dbReference type="Gene3D" id="3.40.50.720">
    <property type="entry name" value="NAD(P)-binding Rossmann-like Domain"/>
    <property type="match status" value="1"/>
</dbReference>
<dbReference type="SUPFAM" id="SSF51735">
    <property type="entry name" value="NAD(P)-binding Rossmann-fold domains"/>
    <property type="match status" value="1"/>
</dbReference>
<dbReference type="Proteomes" id="UP000548476">
    <property type="component" value="Unassembled WGS sequence"/>
</dbReference>
<evidence type="ECO:0000313" key="1">
    <source>
        <dbReference type="EMBL" id="MBB6035131.1"/>
    </source>
</evidence>
<sequence length="297" mass="30668">MATVLTDADLPGLIDAAGTVAVCRDAILAAHRGELTAPPRVHTELGDGNLIYTTGRLGDKWFGYRSYDTIKGGEQLVVVHDGSDGSVAGIAIGHDLGRMRTGAIGGVAADALAAPTASVAGIIGTGPQAWMQLWAINAVRPLSRVRVYSRNSERRHAFATNAAERYGIDVQAVNTAEAAAEGAEIVVLATSSGESVLDTAAIDPEAFVSTLGPKQYGRAEFDVSLAERARLVTTDSVAQLHDYDPPFVLAGTPHEGRVVSLGSVLAGEAPHSAGALFCSVGLAGTEAYLLARLVGLA</sequence>
<keyword evidence="2" id="KW-1185">Reference proteome</keyword>
<comment type="caution">
    <text evidence="1">The sequence shown here is derived from an EMBL/GenBank/DDBJ whole genome shotgun (WGS) entry which is preliminary data.</text>
</comment>
<organism evidence="1 2">
    <name type="scientific">Phytomonospora endophytica</name>
    <dbReference type="NCBI Taxonomy" id="714109"/>
    <lineage>
        <taxon>Bacteria</taxon>
        <taxon>Bacillati</taxon>
        <taxon>Actinomycetota</taxon>
        <taxon>Actinomycetes</taxon>
        <taxon>Micromonosporales</taxon>
        <taxon>Micromonosporaceae</taxon>
        <taxon>Phytomonospora</taxon>
    </lineage>
</organism>
<dbReference type="GO" id="GO:0005737">
    <property type="term" value="C:cytoplasm"/>
    <property type="evidence" value="ECO:0007669"/>
    <property type="project" value="TreeGrafter"/>
</dbReference>
<name>A0A841FCW9_9ACTN</name>
<dbReference type="PANTHER" id="PTHR13812:SF19">
    <property type="entry name" value="KETIMINE REDUCTASE MU-CRYSTALLIN"/>
    <property type="match status" value="1"/>
</dbReference>
<dbReference type="PANTHER" id="PTHR13812">
    <property type="entry name" value="KETIMINE REDUCTASE MU-CRYSTALLIN"/>
    <property type="match status" value="1"/>
</dbReference>
<dbReference type="Gene3D" id="3.30.1780.10">
    <property type="entry name" value="ornithine cyclodeaminase, domain 1"/>
    <property type="match status" value="1"/>
</dbReference>
<dbReference type="InterPro" id="IPR003462">
    <property type="entry name" value="ODC_Mu_crystall"/>
</dbReference>
<reference evidence="1 2" key="1">
    <citation type="submission" date="2020-08" db="EMBL/GenBank/DDBJ databases">
        <title>Genomic Encyclopedia of Type Strains, Phase IV (KMG-IV): sequencing the most valuable type-strain genomes for metagenomic binning, comparative biology and taxonomic classification.</title>
        <authorList>
            <person name="Goeker M."/>
        </authorList>
    </citation>
    <scope>NUCLEOTIDE SEQUENCE [LARGE SCALE GENOMIC DNA]</scope>
    <source>
        <strain evidence="1 2">YIM 65646</strain>
    </source>
</reference>
<gene>
    <name evidence="1" type="ORF">HNR73_002988</name>
</gene>
<keyword evidence="1" id="KW-0456">Lyase</keyword>
<dbReference type="RefSeq" id="WP_184788001.1">
    <property type="nucleotide sequence ID" value="NZ_BONT01000007.1"/>
</dbReference>
<dbReference type="AlphaFoldDB" id="A0A841FCW9"/>